<dbReference type="SUPFAM" id="SSF53187">
    <property type="entry name" value="Zn-dependent exopeptidases"/>
    <property type="match status" value="1"/>
</dbReference>
<evidence type="ECO:0000256" key="10">
    <source>
        <dbReference type="RuleBase" id="RU004387"/>
    </source>
</evidence>
<dbReference type="PANTHER" id="PTHR28570:SF2">
    <property type="entry name" value="M18 FAMILY AMINOPEPTIDASE 1-RELATED"/>
    <property type="match status" value="1"/>
</dbReference>
<dbReference type="Proteomes" id="UP000264062">
    <property type="component" value="Unassembled WGS sequence"/>
</dbReference>
<evidence type="ECO:0000256" key="7">
    <source>
        <dbReference type="ARBA" id="ARBA00022833"/>
    </source>
</evidence>
<keyword evidence="4 9" id="KW-0645">Protease</keyword>
<evidence type="ECO:0000256" key="1">
    <source>
        <dbReference type="ARBA" id="ARBA00001947"/>
    </source>
</evidence>
<reference evidence="11 12" key="1">
    <citation type="journal article" date="2018" name="Nat. Biotechnol.">
        <title>A standardized bacterial taxonomy based on genome phylogeny substantially revises the tree of life.</title>
        <authorList>
            <person name="Parks D.H."/>
            <person name="Chuvochina M."/>
            <person name="Waite D.W."/>
            <person name="Rinke C."/>
            <person name="Skarshewski A."/>
            <person name="Chaumeil P.A."/>
            <person name="Hugenholtz P."/>
        </authorList>
    </citation>
    <scope>NUCLEOTIDE SEQUENCE [LARGE SCALE GENOMIC DNA]</scope>
    <source>
        <strain evidence="11">UBA9956</strain>
    </source>
</reference>
<dbReference type="InterPro" id="IPR023358">
    <property type="entry name" value="Peptidase_M18_dom2"/>
</dbReference>
<dbReference type="GO" id="GO:0008237">
    <property type="term" value="F:metallopeptidase activity"/>
    <property type="evidence" value="ECO:0007669"/>
    <property type="project" value="UniProtKB-KW"/>
</dbReference>
<dbReference type="Gene3D" id="3.40.630.10">
    <property type="entry name" value="Zn peptidases"/>
    <property type="match status" value="1"/>
</dbReference>
<comment type="caution">
    <text evidence="11">The sequence shown here is derived from an EMBL/GenBank/DDBJ whole genome shotgun (WGS) entry which is preliminary data.</text>
</comment>
<keyword evidence="6 9" id="KW-0378">Hydrolase</keyword>
<accession>A0A350H8D2</accession>
<dbReference type="PRINTS" id="PR00932">
    <property type="entry name" value="AMINO1PTASE"/>
</dbReference>
<keyword evidence="8 9" id="KW-0482">Metalloprotease</keyword>
<comment type="similarity">
    <text evidence="2 9">Belongs to the peptidase M18 family.</text>
</comment>
<organism evidence="11 12">
    <name type="scientific">candidate division WOR-3 bacterium</name>
    <dbReference type="NCBI Taxonomy" id="2052148"/>
    <lineage>
        <taxon>Bacteria</taxon>
        <taxon>Bacteria division WOR-3</taxon>
    </lineage>
</organism>
<dbReference type="EC" id="3.4.11.-" evidence="10"/>
<dbReference type="SUPFAM" id="SSF101821">
    <property type="entry name" value="Aminopeptidase/glucanase lid domain"/>
    <property type="match status" value="1"/>
</dbReference>
<dbReference type="GO" id="GO:0008270">
    <property type="term" value="F:zinc ion binding"/>
    <property type="evidence" value="ECO:0007669"/>
    <property type="project" value="InterPro"/>
</dbReference>
<dbReference type="GO" id="GO:0005737">
    <property type="term" value="C:cytoplasm"/>
    <property type="evidence" value="ECO:0007669"/>
    <property type="project" value="UniProtKB-ARBA"/>
</dbReference>
<dbReference type="GO" id="GO:0006508">
    <property type="term" value="P:proteolysis"/>
    <property type="evidence" value="ECO:0007669"/>
    <property type="project" value="UniProtKB-KW"/>
</dbReference>
<name>A0A350H8D2_UNCW3</name>
<evidence type="ECO:0000256" key="6">
    <source>
        <dbReference type="ARBA" id="ARBA00022801"/>
    </source>
</evidence>
<evidence type="ECO:0000256" key="4">
    <source>
        <dbReference type="ARBA" id="ARBA00022670"/>
    </source>
</evidence>
<dbReference type="EMBL" id="DMZY01000041">
    <property type="protein sequence ID" value="HAV91798.1"/>
    <property type="molecule type" value="Genomic_DNA"/>
</dbReference>
<evidence type="ECO:0000256" key="5">
    <source>
        <dbReference type="ARBA" id="ARBA00022723"/>
    </source>
</evidence>
<dbReference type="PANTHER" id="PTHR28570">
    <property type="entry name" value="ASPARTYL AMINOPEPTIDASE"/>
    <property type="match status" value="1"/>
</dbReference>
<dbReference type="AlphaFoldDB" id="A0A350H8D2"/>
<evidence type="ECO:0000256" key="8">
    <source>
        <dbReference type="ARBA" id="ARBA00023049"/>
    </source>
</evidence>
<proteinExistence type="inferred from homology"/>
<evidence type="ECO:0000313" key="11">
    <source>
        <dbReference type="EMBL" id="HAV91798.1"/>
    </source>
</evidence>
<evidence type="ECO:0000256" key="2">
    <source>
        <dbReference type="ARBA" id="ARBA00008290"/>
    </source>
</evidence>
<feature type="non-terminal residue" evidence="11">
    <location>
        <position position="237"/>
    </location>
</feature>
<dbReference type="Pfam" id="PF02127">
    <property type="entry name" value="Peptidase_M18"/>
    <property type="match status" value="1"/>
</dbReference>
<keyword evidence="7 9" id="KW-0862">Zinc</keyword>
<protein>
    <recommendedName>
        <fullName evidence="10">M18 family aminopeptidase</fullName>
        <ecNumber evidence="10">3.4.11.-</ecNumber>
    </recommendedName>
</protein>
<gene>
    <name evidence="11" type="ORF">DCW38_01275</name>
</gene>
<dbReference type="InterPro" id="IPR001948">
    <property type="entry name" value="Peptidase_M18"/>
</dbReference>
<evidence type="ECO:0000313" key="12">
    <source>
        <dbReference type="Proteomes" id="UP000264062"/>
    </source>
</evidence>
<sequence length="237" mass="26988">MEKKLAYERKNSWLKYSEKETKTVQDYADDYREFLSVSKTERLSVEFVKKMAVKNKFTENSKTKFFIENRSKNIAIVSIGSISPLKGVNFVGSHVDVPRIDLKPSPLYEKENIAHLKTHYYGGIKKYQWLARPLSMYGVIFLRNGKKLDIAIGDKESDPVFSINDLLPHLSSSQNSKTVRDAFEGEKLNIIVGSIPLKKTEKDAVKANALKIINDMYGIEEEDFISAEIEMVPQGNA</sequence>
<comment type="cofactor">
    <cofactor evidence="1 10">
        <name>Zn(2+)</name>
        <dbReference type="ChEBI" id="CHEBI:29105"/>
    </cofactor>
</comment>
<evidence type="ECO:0000256" key="9">
    <source>
        <dbReference type="RuleBase" id="RU004386"/>
    </source>
</evidence>
<keyword evidence="3 9" id="KW-0031">Aminopeptidase</keyword>
<dbReference type="GO" id="GO:0004177">
    <property type="term" value="F:aminopeptidase activity"/>
    <property type="evidence" value="ECO:0007669"/>
    <property type="project" value="UniProtKB-KW"/>
</dbReference>
<evidence type="ECO:0000256" key="3">
    <source>
        <dbReference type="ARBA" id="ARBA00022438"/>
    </source>
</evidence>
<keyword evidence="5 9" id="KW-0479">Metal-binding</keyword>
<dbReference type="Gene3D" id="2.30.250.10">
    <property type="entry name" value="Aminopeptidase i, Domain 2"/>
    <property type="match status" value="1"/>
</dbReference>